<reference evidence="5" key="1">
    <citation type="submission" date="2016-06" db="UniProtKB">
        <authorList>
            <consortium name="WormBaseParasite"/>
        </authorList>
    </citation>
    <scope>IDENTIFICATION</scope>
</reference>
<evidence type="ECO:0000313" key="5">
    <source>
        <dbReference type="WBParaSite" id="GPUH_0000531001-mRNA-1"/>
    </source>
</evidence>
<comment type="subcellular location">
    <subcellularLocation>
        <location evidence="1">Membrane</location>
        <topology evidence="1">Single-pass membrane protein</topology>
    </subcellularLocation>
</comment>
<keyword evidence="4" id="KW-0472">Membrane</keyword>
<sequence>LVSVSFIGWYRECGIILYTNDIDFAFFIEEYYKTLESDLLNCPLLKLKRRLNKPENLLEYQTMINGYSMDIFFLYHNKRGSWVGGLGGRDKYMWSYPTVINRICAADLLGYLMYVPCSPLDVIKSDYGAEWKRPISKVPWEQPHNRRYVGRYRVGEMKDANVIFG</sequence>
<organism evidence="5">
    <name type="scientific">Gongylonema pulchrum</name>
    <dbReference type="NCBI Taxonomy" id="637853"/>
    <lineage>
        <taxon>Eukaryota</taxon>
        <taxon>Metazoa</taxon>
        <taxon>Ecdysozoa</taxon>
        <taxon>Nematoda</taxon>
        <taxon>Chromadorea</taxon>
        <taxon>Rhabditida</taxon>
        <taxon>Spirurina</taxon>
        <taxon>Spiruromorpha</taxon>
        <taxon>Spiruroidea</taxon>
        <taxon>Gongylonematidae</taxon>
        <taxon>Gongylonema</taxon>
    </lineage>
</organism>
<dbReference type="PANTHER" id="PTHR15407:SF28">
    <property type="entry name" value="RIBITOL-5-PHOSPHATE TRANSFERASE FKTN"/>
    <property type="match status" value="1"/>
</dbReference>
<evidence type="ECO:0000256" key="1">
    <source>
        <dbReference type="ARBA" id="ARBA00004167"/>
    </source>
</evidence>
<dbReference type="WBParaSite" id="GPUH_0000531001-mRNA-1">
    <property type="protein sequence ID" value="GPUH_0000531001-mRNA-1"/>
    <property type="gene ID" value="GPUH_0000531001"/>
</dbReference>
<proteinExistence type="predicted"/>
<dbReference type="AlphaFoldDB" id="A0A183D9B2"/>
<keyword evidence="2" id="KW-0812">Transmembrane</keyword>
<evidence type="ECO:0000256" key="3">
    <source>
        <dbReference type="ARBA" id="ARBA00022989"/>
    </source>
</evidence>
<accession>A0A183D9B2</accession>
<evidence type="ECO:0000256" key="2">
    <source>
        <dbReference type="ARBA" id="ARBA00022692"/>
    </source>
</evidence>
<name>A0A183D9B2_9BILA</name>
<protein>
    <submittedName>
        <fullName evidence="5">Fukutin</fullName>
    </submittedName>
</protein>
<keyword evidence="3" id="KW-1133">Transmembrane helix</keyword>
<dbReference type="GO" id="GO:0016020">
    <property type="term" value="C:membrane"/>
    <property type="evidence" value="ECO:0007669"/>
    <property type="project" value="UniProtKB-SubCell"/>
</dbReference>
<evidence type="ECO:0000256" key="4">
    <source>
        <dbReference type="ARBA" id="ARBA00023136"/>
    </source>
</evidence>
<dbReference type="InterPro" id="IPR009644">
    <property type="entry name" value="FKTN/MNN4/W02B3.4-1"/>
</dbReference>
<dbReference type="PANTHER" id="PTHR15407">
    <property type="entry name" value="FUKUTIN-RELATED"/>
    <property type="match status" value="1"/>
</dbReference>